<feature type="domain" description="DNA-directed DNA polymerase family B multifunctional" evidence="6">
    <location>
        <begin position="55"/>
        <end position="142"/>
    </location>
</feature>
<reference evidence="7" key="1">
    <citation type="submission" date="2022-11" db="EMBL/GenBank/DDBJ databases">
        <title>Chromosome-level genome of Pogonophryne albipinna.</title>
        <authorList>
            <person name="Jo E."/>
        </authorList>
    </citation>
    <scope>NUCLEOTIDE SEQUENCE</scope>
    <source>
        <strain evidence="7">SGF0006</strain>
        <tissue evidence="7">Muscle</tissue>
    </source>
</reference>
<dbReference type="GO" id="GO:0000166">
    <property type="term" value="F:nucleotide binding"/>
    <property type="evidence" value="ECO:0007669"/>
    <property type="project" value="InterPro"/>
</dbReference>
<protein>
    <recommendedName>
        <fullName evidence="1">DNA-directed DNA polymerase</fullName>
        <ecNumber evidence="1">2.7.7.7</ecNumber>
    </recommendedName>
</protein>
<keyword evidence="5" id="KW-0732">Signal</keyword>
<dbReference type="GO" id="GO:0016035">
    <property type="term" value="C:zeta DNA polymerase complex"/>
    <property type="evidence" value="ECO:0007669"/>
    <property type="project" value="InterPro"/>
</dbReference>
<gene>
    <name evidence="7" type="ORF">JOQ06_004333</name>
</gene>
<dbReference type="EMBL" id="JAPTMU010000017">
    <property type="protein sequence ID" value="KAJ4928707.1"/>
    <property type="molecule type" value="Genomic_DNA"/>
</dbReference>
<keyword evidence="4" id="KW-0239">DNA-directed DNA polymerase</keyword>
<dbReference type="InterPro" id="IPR043502">
    <property type="entry name" value="DNA/RNA_pol_sf"/>
</dbReference>
<dbReference type="PANTHER" id="PTHR45812:SF1">
    <property type="entry name" value="DNA POLYMERASE ZETA CATALYTIC SUBUNIT"/>
    <property type="match status" value="1"/>
</dbReference>
<dbReference type="InterPro" id="IPR036397">
    <property type="entry name" value="RNaseH_sf"/>
</dbReference>
<evidence type="ECO:0000259" key="6">
    <source>
        <dbReference type="Pfam" id="PF00136"/>
    </source>
</evidence>
<dbReference type="InterPro" id="IPR012337">
    <property type="entry name" value="RNaseH-like_sf"/>
</dbReference>
<dbReference type="GO" id="GO:0003677">
    <property type="term" value="F:DNA binding"/>
    <property type="evidence" value="ECO:0007669"/>
    <property type="project" value="InterPro"/>
</dbReference>
<comment type="caution">
    <text evidence="7">The sequence shown here is derived from an EMBL/GenBank/DDBJ whole genome shotgun (WGS) entry which is preliminary data.</text>
</comment>
<feature type="signal peptide" evidence="5">
    <location>
        <begin position="1"/>
        <end position="17"/>
    </location>
</feature>
<name>A0AAD6FCJ1_9TELE</name>
<evidence type="ECO:0000313" key="7">
    <source>
        <dbReference type="EMBL" id="KAJ4928707.1"/>
    </source>
</evidence>
<dbReference type="Proteomes" id="UP001219934">
    <property type="component" value="Unassembled WGS sequence"/>
</dbReference>
<dbReference type="Gene3D" id="3.30.420.10">
    <property type="entry name" value="Ribonuclease H-like superfamily/Ribonuclease H"/>
    <property type="match status" value="1"/>
</dbReference>
<evidence type="ECO:0000256" key="4">
    <source>
        <dbReference type="ARBA" id="ARBA00022932"/>
    </source>
</evidence>
<keyword evidence="8" id="KW-1185">Reference proteome</keyword>
<evidence type="ECO:0000256" key="2">
    <source>
        <dbReference type="ARBA" id="ARBA00022679"/>
    </source>
</evidence>
<dbReference type="EC" id="2.7.7.7" evidence="1"/>
<evidence type="ECO:0000256" key="3">
    <source>
        <dbReference type="ARBA" id="ARBA00022695"/>
    </source>
</evidence>
<sequence length="147" mass="16910">MFYCLNVFISLSTCVYGRWKAVDHYVRRVRGTMQLLQQQDVIGRTSELARVFGIQFLHVLTRGSQYRVESMMLRVAKPLNYIPVTPSVQQRAQQRAPQCIPLVMEPESRFYSNSVVVLDFQSLYPSIVIAYNYCYSTCLGHVDSLGT</sequence>
<dbReference type="GO" id="GO:0005634">
    <property type="term" value="C:nucleus"/>
    <property type="evidence" value="ECO:0007669"/>
    <property type="project" value="TreeGrafter"/>
</dbReference>
<dbReference type="PANTHER" id="PTHR45812">
    <property type="entry name" value="DNA POLYMERASE ZETA CATALYTIC SUBUNIT"/>
    <property type="match status" value="1"/>
</dbReference>
<feature type="chain" id="PRO_5042072468" description="DNA-directed DNA polymerase" evidence="5">
    <location>
        <begin position="18"/>
        <end position="147"/>
    </location>
</feature>
<evidence type="ECO:0000256" key="5">
    <source>
        <dbReference type="SAM" id="SignalP"/>
    </source>
</evidence>
<dbReference type="InterPro" id="IPR030559">
    <property type="entry name" value="PolZ_Rev3"/>
</dbReference>
<accession>A0AAD6FCJ1</accession>
<keyword evidence="2" id="KW-0808">Transferase</keyword>
<dbReference type="Gene3D" id="3.90.1600.10">
    <property type="entry name" value="Palm domain of DNA polymerase"/>
    <property type="match status" value="1"/>
</dbReference>
<proteinExistence type="predicted"/>
<dbReference type="SUPFAM" id="SSF53098">
    <property type="entry name" value="Ribonuclease H-like"/>
    <property type="match status" value="1"/>
</dbReference>
<dbReference type="SUPFAM" id="SSF56672">
    <property type="entry name" value="DNA/RNA polymerases"/>
    <property type="match status" value="1"/>
</dbReference>
<dbReference type="GO" id="GO:0000724">
    <property type="term" value="P:double-strand break repair via homologous recombination"/>
    <property type="evidence" value="ECO:0007669"/>
    <property type="project" value="TreeGrafter"/>
</dbReference>
<keyword evidence="3" id="KW-0548">Nucleotidyltransferase</keyword>
<dbReference type="AlphaFoldDB" id="A0AAD6FCJ1"/>
<dbReference type="InterPro" id="IPR023211">
    <property type="entry name" value="DNA_pol_palm_dom_sf"/>
</dbReference>
<dbReference type="Pfam" id="PF00136">
    <property type="entry name" value="DNA_pol_B"/>
    <property type="match status" value="1"/>
</dbReference>
<dbReference type="InterPro" id="IPR006134">
    <property type="entry name" value="DNA-dir_DNA_pol_B_multi_dom"/>
</dbReference>
<evidence type="ECO:0000313" key="8">
    <source>
        <dbReference type="Proteomes" id="UP001219934"/>
    </source>
</evidence>
<dbReference type="GO" id="GO:0042276">
    <property type="term" value="P:error-prone translesion synthesis"/>
    <property type="evidence" value="ECO:0007669"/>
    <property type="project" value="TreeGrafter"/>
</dbReference>
<organism evidence="7 8">
    <name type="scientific">Pogonophryne albipinna</name>
    <dbReference type="NCBI Taxonomy" id="1090488"/>
    <lineage>
        <taxon>Eukaryota</taxon>
        <taxon>Metazoa</taxon>
        <taxon>Chordata</taxon>
        <taxon>Craniata</taxon>
        <taxon>Vertebrata</taxon>
        <taxon>Euteleostomi</taxon>
        <taxon>Actinopterygii</taxon>
        <taxon>Neopterygii</taxon>
        <taxon>Teleostei</taxon>
        <taxon>Neoteleostei</taxon>
        <taxon>Acanthomorphata</taxon>
        <taxon>Eupercaria</taxon>
        <taxon>Perciformes</taxon>
        <taxon>Notothenioidei</taxon>
        <taxon>Pogonophryne</taxon>
    </lineage>
</organism>
<evidence type="ECO:0000256" key="1">
    <source>
        <dbReference type="ARBA" id="ARBA00012417"/>
    </source>
</evidence>
<dbReference type="GO" id="GO:0003887">
    <property type="term" value="F:DNA-directed DNA polymerase activity"/>
    <property type="evidence" value="ECO:0007669"/>
    <property type="project" value="UniProtKB-KW"/>
</dbReference>